<dbReference type="GO" id="GO:0030170">
    <property type="term" value="F:pyridoxal phosphate binding"/>
    <property type="evidence" value="ECO:0007669"/>
    <property type="project" value="InterPro"/>
</dbReference>
<keyword evidence="5 10" id="KW-0028">Amino-acid biosynthesis</keyword>
<evidence type="ECO:0000259" key="11">
    <source>
        <dbReference type="Pfam" id="PF00155"/>
    </source>
</evidence>
<dbReference type="PANTHER" id="PTHR43643:SF6">
    <property type="entry name" value="HISTIDINOL-PHOSPHATE AMINOTRANSFERASE"/>
    <property type="match status" value="1"/>
</dbReference>
<name>D2RDV2_ARCPA</name>
<dbReference type="CDD" id="cd00609">
    <property type="entry name" value="AAT_like"/>
    <property type="match status" value="1"/>
</dbReference>
<dbReference type="PANTHER" id="PTHR43643">
    <property type="entry name" value="HISTIDINOL-PHOSPHATE AMINOTRANSFERASE 2"/>
    <property type="match status" value="1"/>
</dbReference>
<dbReference type="eggNOG" id="arCOG04273">
    <property type="taxonomic scope" value="Archaea"/>
</dbReference>
<evidence type="ECO:0000256" key="9">
    <source>
        <dbReference type="ARBA" id="ARBA00047481"/>
    </source>
</evidence>
<dbReference type="InterPro" id="IPR015421">
    <property type="entry name" value="PyrdxlP-dep_Trfase_major"/>
</dbReference>
<dbReference type="EC" id="2.6.1.9" evidence="10"/>
<dbReference type="Proteomes" id="UP000001901">
    <property type="component" value="Chromosome"/>
</dbReference>
<evidence type="ECO:0000256" key="10">
    <source>
        <dbReference type="HAMAP-Rule" id="MF_01023"/>
    </source>
</evidence>
<evidence type="ECO:0000256" key="1">
    <source>
        <dbReference type="ARBA" id="ARBA00001933"/>
    </source>
</evidence>
<dbReference type="RefSeq" id="WP_012940632.1">
    <property type="nucleotide sequence ID" value="NC_013741.1"/>
</dbReference>
<keyword evidence="6 10" id="KW-0808">Transferase</keyword>
<dbReference type="STRING" id="572546.Arcpr_1244"/>
<dbReference type="HAMAP" id="MF_01023">
    <property type="entry name" value="HisC_aminotrans_2"/>
    <property type="match status" value="1"/>
</dbReference>
<dbReference type="SUPFAM" id="SSF53383">
    <property type="entry name" value="PLP-dependent transferases"/>
    <property type="match status" value="1"/>
</dbReference>
<dbReference type="NCBIfam" id="TIGR01141">
    <property type="entry name" value="hisC"/>
    <property type="match status" value="1"/>
</dbReference>
<dbReference type="InterPro" id="IPR015424">
    <property type="entry name" value="PyrdxlP-dep_Trfase"/>
</dbReference>
<dbReference type="AlphaFoldDB" id="D2RDV2"/>
<dbReference type="Gene3D" id="3.40.640.10">
    <property type="entry name" value="Type I PLP-dependent aspartate aminotransferase-like (Major domain)"/>
    <property type="match status" value="1"/>
</dbReference>
<dbReference type="UniPathway" id="UPA00031">
    <property type="reaction ID" value="UER00012"/>
</dbReference>
<dbReference type="KEGG" id="apo:Arcpr_1244"/>
<dbReference type="EMBL" id="CP001857">
    <property type="protein sequence ID" value="ADB58296.1"/>
    <property type="molecule type" value="Genomic_DNA"/>
</dbReference>
<dbReference type="GeneID" id="8739929"/>
<dbReference type="HOGENOM" id="CLU_017584_3_1_2"/>
<dbReference type="Pfam" id="PF00155">
    <property type="entry name" value="Aminotran_1_2"/>
    <property type="match status" value="1"/>
</dbReference>
<keyword evidence="7 10" id="KW-0663">Pyridoxal phosphate</keyword>
<dbReference type="InterPro" id="IPR004839">
    <property type="entry name" value="Aminotransferase_I/II_large"/>
</dbReference>
<dbReference type="PaxDb" id="572546-Arcpr_1244"/>
<dbReference type="GO" id="GO:0004400">
    <property type="term" value="F:histidinol-phosphate transaminase activity"/>
    <property type="evidence" value="ECO:0007669"/>
    <property type="project" value="UniProtKB-UniRule"/>
</dbReference>
<comment type="cofactor">
    <cofactor evidence="1 10">
        <name>pyridoxal 5'-phosphate</name>
        <dbReference type="ChEBI" id="CHEBI:597326"/>
    </cofactor>
</comment>
<keyword evidence="4 10" id="KW-0032">Aminotransferase</keyword>
<evidence type="ECO:0000256" key="6">
    <source>
        <dbReference type="ARBA" id="ARBA00022679"/>
    </source>
</evidence>
<comment type="catalytic activity">
    <reaction evidence="9 10">
        <text>L-histidinol phosphate + 2-oxoglutarate = 3-(imidazol-4-yl)-2-oxopropyl phosphate + L-glutamate</text>
        <dbReference type="Rhea" id="RHEA:23744"/>
        <dbReference type="ChEBI" id="CHEBI:16810"/>
        <dbReference type="ChEBI" id="CHEBI:29985"/>
        <dbReference type="ChEBI" id="CHEBI:57766"/>
        <dbReference type="ChEBI" id="CHEBI:57980"/>
        <dbReference type="EC" id="2.6.1.9"/>
    </reaction>
</comment>
<proteinExistence type="inferred from homology"/>
<dbReference type="Gene3D" id="3.90.1150.10">
    <property type="entry name" value="Aspartate Aminotransferase, domain 1"/>
    <property type="match status" value="1"/>
</dbReference>
<evidence type="ECO:0000256" key="3">
    <source>
        <dbReference type="ARBA" id="ARBA00007970"/>
    </source>
</evidence>
<organism evidence="12 13">
    <name type="scientific">Archaeoglobus profundus (strain DSM 5631 / JCM 9629 / NBRC 100127 / Av18)</name>
    <dbReference type="NCBI Taxonomy" id="572546"/>
    <lineage>
        <taxon>Archaea</taxon>
        <taxon>Methanobacteriati</taxon>
        <taxon>Methanobacteriota</taxon>
        <taxon>Archaeoglobi</taxon>
        <taxon>Archaeoglobales</taxon>
        <taxon>Archaeoglobaceae</taxon>
        <taxon>Archaeoglobus</taxon>
    </lineage>
</organism>
<keyword evidence="8 10" id="KW-0368">Histidine biosynthesis</keyword>
<evidence type="ECO:0000313" key="13">
    <source>
        <dbReference type="Proteomes" id="UP000001901"/>
    </source>
</evidence>
<evidence type="ECO:0000256" key="2">
    <source>
        <dbReference type="ARBA" id="ARBA00005011"/>
    </source>
</evidence>
<keyword evidence="13" id="KW-1185">Reference proteome</keyword>
<protein>
    <recommendedName>
        <fullName evidence="10">Histidinol-phosphate aminotransferase</fullName>
        <ecNumber evidence="10">2.6.1.9</ecNumber>
    </recommendedName>
    <alternativeName>
        <fullName evidence="10">Imidazole acetol-phosphate transaminase</fullName>
    </alternativeName>
</protein>
<evidence type="ECO:0000313" key="12">
    <source>
        <dbReference type="EMBL" id="ADB58296.1"/>
    </source>
</evidence>
<feature type="modified residue" description="N6-(pyridoxal phosphate)lysine" evidence="10">
    <location>
        <position position="223"/>
    </location>
</feature>
<comment type="similarity">
    <text evidence="3 10">Belongs to the class-II pyridoxal-phosphate-dependent aminotransferase family. Histidinol-phosphate aminotransferase subfamily.</text>
</comment>
<feature type="domain" description="Aminotransferase class I/classII large" evidence="11">
    <location>
        <begin position="39"/>
        <end position="358"/>
    </location>
</feature>
<comment type="pathway">
    <text evidence="2 10">Amino-acid biosynthesis; L-histidine biosynthesis; L-histidine from 5-phospho-alpha-D-ribose 1-diphosphate: step 7/9.</text>
</comment>
<dbReference type="InterPro" id="IPR015422">
    <property type="entry name" value="PyrdxlP-dep_Trfase_small"/>
</dbReference>
<evidence type="ECO:0000256" key="7">
    <source>
        <dbReference type="ARBA" id="ARBA00022898"/>
    </source>
</evidence>
<evidence type="ECO:0000256" key="8">
    <source>
        <dbReference type="ARBA" id="ARBA00023102"/>
    </source>
</evidence>
<dbReference type="OrthoDB" id="9929at2157"/>
<gene>
    <name evidence="10" type="primary">hisC</name>
    <name evidence="12" type="ordered locus">Arcpr_1244</name>
</gene>
<dbReference type="GO" id="GO:0000105">
    <property type="term" value="P:L-histidine biosynthetic process"/>
    <property type="evidence" value="ECO:0007669"/>
    <property type="project" value="UniProtKB-UniRule"/>
</dbReference>
<dbReference type="InterPro" id="IPR050106">
    <property type="entry name" value="HistidinolP_aminotransfase"/>
</dbReference>
<sequence length="365" mass="41295">MERDRDKNRKILEKIRGIEIHEYKSGLSVEEAERLYGVKAIKLASNENPYGPTPKVYDALRNFSFFNVYPKEIPELKQALADYLGVEESRIVLGAGSDGVMDSIFKMFVDKGDEVIIPIPTFSYYHTLSSIYSARVINVERREDFGIDVDAILNAVSNKTKLIFICSPNNPTGNSERFEDVKAIVESVDCAVFIDEAYAEFADENLLKLSDYENVIISRTFSKAFGLANLRIGYAVMDEELVKYYKAVSPPFPVSTIAQLCALQCLGDLEYMRDCVEKIKAERERLFRELKKRGIKAFPSQANFLFTKSPIKASEFVLELIKRGVIVRDCSNFLGCDEFSVRVSVGKPEENDAFLRALDDLLANL</sequence>
<evidence type="ECO:0000256" key="4">
    <source>
        <dbReference type="ARBA" id="ARBA00022576"/>
    </source>
</evidence>
<accession>D2RDV2</accession>
<dbReference type="InterPro" id="IPR005861">
    <property type="entry name" value="HisP_aminotrans"/>
</dbReference>
<reference evidence="12 13" key="1">
    <citation type="journal article" date="2010" name="Stand. Genomic Sci.">
        <title>Complete genome sequence of Archaeoglobus profundus type strain (AV18).</title>
        <authorList>
            <person name="von Jan M."/>
            <person name="Lapidus A."/>
            <person name="Del Rio T.G."/>
            <person name="Copeland A."/>
            <person name="Tice H."/>
            <person name="Cheng J.F."/>
            <person name="Lucas S."/>
            <person name="Chen F."/>
            <person name="Nolan M."/>
            <person name="Goodwin L."/>
            <person name="Han C."/>
            <person name="Pitluck S."/>
            <person name="Liolios K."/>
            <person name="Ivanova N."/>
            <person name="Mavromatis K."/>
            <person name="Ovchinnikova G."/>
            <person name="Chertkov O."/>
            <person name="Pati A."/>
            <person name="Chen A."/>
            <person name="Palaniappan K."/>
            <person name="Land M."/>
            <person name="Hauser L."/>
            <person name="Chang Y.J."/>
            <person name="Jeffries C.D."/>
            <person name="Saunders E."/>
            <person name="Brettin T."/>
            <person name="Detter J.C."/>
            <person name="Chain P."/>
            <person name="Eichinger K."/>
            <person name="Huber H."/>
            <person name="Spring S."/>
            <person name="Rohde M."/>
            <person name="Goker M."/>
            <person name="Wirth R."/>
            <person name="Woyke T."/>
            <person name="Bristow J."/>
            <person name="Eisen J.A."/>
            <person name="Markowitz V."/>
            <person name="Hugenholtz P."/>
            <person name="Kyrpides N.C."/>
            <person name="Klenk H.P."/>
        </authorList>
    </citation>
    <scope>NUCLEOTIDE SEQUENCE [LARGE SCALE GENOMIC DNA]</scope>
    <source>
        <strain evidence="13">DSM 5631 / JCM 9629 / NBRC 100127 / Av18</strain>
    </source>
</reference>
<evidence type="ECO:0000256" key="5">
    <source>
        <dbReference type="ARBA" id="ARBA00022605"/>
    </source>
</evidence>